<evidence type="ECO:0000313" key="3">
    <source>
        <dbReference type="EMBL" id="NBG89244.1"/>
    </source>
</evidence>
<name>A0AA43XN44_9CLOT</name>
<reference evidence="3 4" key="1">
    <citation type="submission" date="2019-04" db="EMBL/GenBank/DDBJ databases">
        <title>Isachenkonia alkalipeptolytica gen. nov. sp. nov. a new anaerobic, alkiliphilic organothrophic bacterium capable to reduce synthesized ferrihydrite isolated from a soda lake.</title>
        <authorList>
            <person name="Toshchakov S.V."/>
            <person name="Zavarzina D.G."/>
            <person name="Zhilina T.N."/>
            <person name="Kostrikina N.A."/>
            <person name="Kublanov I.V."/>
        </authorList>
    </citation>
    <scope>NUCLEOTIDE SEQUENCE [LARGE SCALE GENOMIC DNA]</scope>
    <source>
        <strain evidence="3 4">Z-1701</strain>
    </source>
</reference>
<dbReference type="PROSITE" id="PS01148">
    <property type="entry name" value="UPF0033"/>
    <property type="match status" value="1"/>
</dbReference>
<organism evidence="3 4">
    <name type="scientific">Isachenkonia alkalipeptolytica</name>
    <dbReference type="NCBI Taxonomy" id="2565777"/>
    <lineage>
        <taxon>Bacteria</taxon>
        <taxon>Bacillati</taxon>
        <taxon>Bacillota</taxon>
        <taxon>Clostridia</taxon>
        <taxon>Eubacteriales</taxon>
        <taxon>Clostridiaceae</taxon>
        <taxon>Isachenkonia</taxon>
    </lineage>
</organism>
<sequence length="200" mass="22358">MDKEIDMRGKQCPIPVIQTKKALESEKDGRIITIVDNDVAKENISKLAKSMNLRAEIKESKGDFYIEIYKEGDIQISEGLEFPSKGVNREDLTILITKDTLGEGNRELGEVLMKGYIYTLTEATKTPRRLLFLNSGIKLTVEGSLVIDHLRKLEEKGVEIISCGACLDYYKVKNQLLVGGVGNMYDIVEKSNAAKKTITL</sequence>
<dbReference type="Pfam" id="PF01206">
    <property type="entry name" value="TusA"/>
    <property type="match status" value="1"/>
</dbReference>
<evidence type="ECO:0000313" key="4">
    <source>
        <dbReference type="Proteomes" id="UP000449710"/>
    </source>
</evidence>
<dbReference type="EMBL" id="SUMG01000019">
    <property type="protein sequence ID" value="NBG89244.1"/>
    <property type="molecule type" value="Genomic_DNA"/>
</dbReference>
<comment type="caution">
    <text evidence="3">The sequence shown here is derived from an EMBL/GenBank/DDBJ whole genome shotgun (WGS) entry which is preliminary data.</text>
</comment>
<evidence type="ECO:0000256" key="1">
    <source>
        <dbReference type="ARBA" id="ARBA00008984"/>
    </source>
</evidence>
<dbReference type="AlphaFoldDB" id="A0AA43XN44"/>
<dbReference type="InterPro" id="IPR001455">
    <property type="entry name" value="TusA-like"/>
</dbReference>
<accession>A0AA43XN44</accession>
<dbReference type="Pfam" id="PF02635">
    <property type="entry name" value="DsrE"/>
    <property type="match status" value="1"/>
</dbReference>
<comment type="similarity">
    <text evidence="1">Belongs to the sulfur carrier protein TusA family.</text>
</comment>
<dbReference type="PANTHER" id="PTHR33279:SF6">
    <property type="entry name" value="SULFUR CARRIER PROTEIN YEDF-RELATED"/>
    <property type="match status" value="1"/>
</dbReference>
<dbReference type="InterPro" id="IPR036868">
    <property type="entry name" value="TusA-like_sf"/>
</dbReference>
<dbReference type="NCBIfam" id="TIGR03527">
    <property type="entry name" value="selenium_YedF"/>
    <property type="match status" value="1"/>
</dbReference>
<dbReference type="RefSeq" id="WP_160722712.1">
    <property type="nucleotide sequence ID" value="NZ_SUMG01000019.1"/>
</dbReference>
<evidence type="ECO:0000259" key="2">
    <source>
        <dbReference type="PROSITE" id="PS01148"/>
    </source>
</evidence>
<dbReference type="InterPro" id="IPR003787">
    <property type="entry name" value="Sulphur_relay_DsrE/F-like"/>
</dbReference>
<protein>
    <submittedName>
        <fullName evidence="3">Sulfurtransferase-like selenium metabolism protein YedF</fullName>
    </submittedName>
</protein>
<dbReference type="PANTHER" id="PTHR33279">
    <property type="entry name" value="SULFUR CARRIER PROTEIN YEDF-RELATED"/>
    <property type="match status" value="1"/>
</dbReference>
<gene>
    <name evidence="3" type="primary">yedF</name>
    <name evidence="3" type="ORF">ISALK_12165</name>
</gene>
<dbReference type="Proteomes" id="UP000449710">
    <property type="component" value="Unassembled WGS sequence"/>
</dbReference>
<dbReference type="InterPro" id="IPR019870">
    <property type="entry name" value="Se_metab_YedF"/>
</dbReference>
<dbReference type="Gene3D" id="3.30.110.40">
    <property type="entry name" value="TusA-like domain"/>
    <property type="match status" value="1"/>
</dbReference>
<dbReference type="SUPFAM" id="SSF75169">
    <property type="entry name" value="DsrEFH-like"/>
    <property type="match status" value="1"/>
</dbReference>
<keyword evidence="4" id="KW-1185">Reference proteome</keyword>
<proteinExistence type="inferred from homology"/>
<dbReference type="CDD" id="cd03421">
    <property type="entry name" value="SirA_like_N"/>
    <property type="match status" value="1"/>
</dbReference>
<feature type="domain" description="UPF0033" evidence="2">
    <location>
        <begin position="5"/>
        <end position="29"/>
    </location>
</feature>
<dbReference type="SUPFAM" id="SSF64307">
    <property type="entry name" value="SirA-like"/>
    <property type="match status" value="1"/>
</dbReference>
<dbReference type="InterPro" id="IPR027396">
    <property type="entry name" value="DsrEFH-like"/>
</dbReference>